<dbReference type="SUPFAM" id="SSF48726">
    <property type="entry name" value="Immunoglobulin"/>
    <property type="match status" value="1"/>
</dbReference>
<reference evidence="12" key="1">
    <citation type="submission" date="2010-08" db="EMBL/GenBank/DDBJ databases">
        <authorList>
            <consortium name="Caenorhabditis japonica Sequencing Consortium"/>
            <person name="Wilson R.K."/>
        </authorList>
    </citation>
    <scope>NUCLEOTIDE SEQUENCE [LARGE SCALE GENOMIC DNA]</scope>
    <source>
        <strain evidence="12">DF5081</strain>
    </source>
</reference>
<dbReference type="SUPFAM" id="SSF57362">
    <property type="entry name" value="BPTI-like"/>
    <property type="match status" value="3"/>
</dbReference>
<evidence type="ECO:0000256" key="5">
    <source>
        <dbReference type="ARBA" id="ARBA00022900"/>
    </source>
</evidence>
<keyword evidence="12" id="KW-1185">Reference proteome</keyword>
<evidence type="ECO:0000313" key="12">
    <source>
        <dbReference type="Proteomes" id="UP000005237"/>
    </source>
</evidence>
<feature type="domain" description="BPTI/Kunitz inhibitor" evidence="8">
    <location>
        <begin position="89"/>
        <end position="139"/>
    </location>
</feature>
<dbReference type="PANTHER" id="PTHR10083">
    <property type="entry name" value="KUNITZ-TYPE PROTEASE INHIBITOR-RELATED"/>
    <property type="match status" value="1"/>
</dbReference>
<dbReference type="PROSITE" id="PS00280">
    <property type="entry name" value="BPTI_KUNITZ_1"/>
    <property type="match status" value="1"/>
</dbReference>
<dbReference type="PANTHER" id="PTHR10083:SF374">
    <property type="entry name" value="BPTI_KUNITZ INHIBITOR DOMAIN-CONTAINING PROTEIN"/>
    <property type="match status" value="1"/>
</dbReference>
<feature type="domain" description="BPTI/Kunitz inhibitor" evidence="8">
    <location>
        <begin position="154"/>
        <end position="204"/>
    </location>
</feature>
<keyword evidence="3" id="KW-0646">Protease inhibitor</keyword>
<keyword evidence="5" id="KW-0722">Serine protease inhibitor</keyword>
<evidence type="ECO:0000256" key="4">
    <source>
        <dbReference type="ARBA" id="ARBA00022729"/>
    </source>
</evidence>
<dbReference type="InterPro" id="IPR020901">
    <property type="entry name" value="Prtase_inh_Kunz-CS"/>
</dbReference>
<dbReference type="PRINTS" id="PR00759">
    <property type="entry name" value="BASICPTASE"/>
</dbReference>
<dbReference type="FunFam" id="4.10.410.10:FF:000011">
    <property type="entry name" value="Tissue factor pathway inhibitor"/>
    <property type="match status" value="1"/>
</dbReference>
<evidence type="ECO:0000256" key="7">
    <source>
        <dbReference type="SAM" id="MobiDB-lite"/>
    </source>
</evidence>
<feature type="domain" description="PLAC" evidence="10">
    <location>
        <begin position="368"/>
        <end position="407"/>
    </location>
</feature>
<name>A0A8R1DF77_CAEJA</name>
<dbReference type="Pfam" id="PF00014">
    <property type="entry name" value="Kunitz_BPTI"/>
    <property type="match status" value="3"/>
</dbReference>
<keyword evidence="6" id="KW-1015">Disulfide bond</keyword>
<dbReference type="GO" id="GO:0005615">
    <property type="term" value="C:extracellular space"/>
    <property type="evidence" value="ECO:0007669"/>
    <property type="project" value="TreeGrafter"/>
</dbReference>
<organism evidence="11 12">
    <name type="scientific">Caenorhabditis japonica</name>
    <dbReference type="NCBI Taxonomy" id="281687"/>
    <lineage>
        <taxon>Eukaryota</taxon>
        <taxon>Metazoa</taxon>
        <taxon>Ecdysozoa</taxon>
        <taxon>Nematoda</taxon>
        <taxon>Chromadorea</taxon>
        <taxon>Rhabditida</taxon>
        <taxon>Rhabditina</taxon>
        <taxon>Rhabditomorpha</taxon>
        <taxon>Rhabditoidea</taxon>
        <taxon>Rhabditidae</taxon>
        <taxon>Peloderinae</taxon>
        <taxon>Caenorhabditis</taxon>
    </lineage>
</organism>
<feature type="compositionally biased region" description="Low complexity" evidence="7">
    <location>
        <begin position="337"/>
        <end position="353"/>
    </location>
</feature>
<protein>
    <recommendedName>
        <fullName evidence="13">Papilin</fullName>
    </recommendedName>
</protein>
<dbReference type="OMA" id="CRVETSW"/>
<dbReference type="EnsemblMetazoa" id="CJA01042.1">
    <property type="protein sequence ID" value="CJA01042.1"/>
    <property type="gene ID" value="WBGene00120246"/>
</dbReference>
<dbReference type="InterPro" id="IPR050098">
    <property type="entry name" value="TFPI/VKTCI-like"/>
</dbReference>
<dbReference type="Gene3D" id="4.10.410.10">
    <property type="entry name" value="Pancreatic trypsin inhibitor Kunitz domain"/>
    <property type="match status" value="3"/>
</dbReference>
<feature type="domain" description="BPTI/Kunitz inhibitor" evidence="8">
    <location>
        <begin position="26"/>
        <end position="76"/>
    </location>
</feature>
<dbReference type="CDD" id="cd00109">
    <property type="entry name" value="Kunitz-type"/>
    <property type="match status" value="3"/>
</dbReference>
<keyword evidence="4" id="KW-0732">Signal</keyword>
<dbReference type="PROSITE" id="PS50835">
    <property type="entry name" value="IG_LIKE"/>
    <property type="match status" value="1"/>
</dbReference>
<dbReference type="SMART" id="SM00131">
    <property type="entry name" value="KU"/>
    <property type="match status" value="3"/>
</dbReference>
<dbReference type="InterPro" id="IPR003598">
    <property type="entry name" value="Ig_sub2"/>
</dbReference>
<proteinExistence type="predicted"/>
<dbReference type="InterPro" id="IPR007110">
    <property type="entry name" value="Ig-like_dom"/>
</dbReference>
<dbReference type="PROSITE" id="PS50279">
    <property type="entry name" value="BPTI_KUNITZ_2"/>
    <property type="match status" value="3"/>
</dbReference>
<dbReference type="Pfam" id="PF13927">
    <property type="entry name" value="Ig_3"/>
    <property type="match status" value="1"/>
</dbReference>
<dbReference type="Pfam" id="PF08686">
    <property type="entry name" value="PLAC"/>
    <property type="match status" value="1"/>
</dbReference>
<dbReference type="FunFam" id="4.10.410.10:FF:000017">
    <property type="entry name" value="papilin isoform X2"/>
    <property type="match status" value="1"/>
</dbReference>
<dbReference type="InterPro" id="IPR002223">
    <property type="entry name" value="Kunitz_BPTI"/>
</dbReference>
<dbReference type="Gene3D" id="2.60.40.10">
    <property type="entry name" value="Immunoglobulins"/>
    <property type="match status" value="1"/>
</dbReference>
<dbReference type="InterPro" id="IPR010909">
    <property type="entry name" value="PLAC"/>
</dbReference>
<feature type="domain" description="Ig-like" evidence="9">
    <location>
        <begin position="225"/>
        <end position="293"/>
    </location>
</feature>
<dbReference type="SMART" id="SM00408">
    <property type="entry name" value="IGc2"/>
    <property type="match status" value="1"/>
</dbReference>
<dbReference type="InterPro" id="IPR003599">
    <property type="entry name" value="Ig_sub"/>
</dbReference>
<dbReference type="InterPro" id="IPR036179">
    <property type="entry name" value="Ig-like_dom_sf"/>
</dbReference>
<feature type="region of interest" description="Disordered" evidence="7">
    <location>
        <begin position="325"/>
        <end position="353"/>
    </location>
</feature>
<accession>A0A8R1DF77</accession>
<dbReference type="SMART" id="SM00409">
    <property type="entry name" value="IG"/>
    <property type="match status" value="1"/>
</dbReference>
<keyword evidence="2" id="KW-0964">Secreted</keyword>
<evidence type="ECO:0000313" key="11">
    <source>
        <dbReference type="EnsemblMetazoa" id="CJA01042.1"/>
    </source>
</evidence>
<evidence type="ECO:0000256" key="2">
    <source>
        <dbReference type="ARBA" id="ARBA00022525"/>
    </source>
</evidence>
<dbReference type="PROSITE" id="PS50900">
    <property type="entry name" value="PLAC"/>
    <property type="match status" value="1"/>
</dbReference>
<dbReference type="InterPro" id="IPR036880">
    <property type="entry name" value="Kunitz_BPTI_sf"/>
</dbReference>
<evidence type="ECO:0008006" key="13">
    <source>
        <dbReference type="Google" id="ProtNLM"/>
    </source>
</evidence>
<evidence type="ECO:0000259" key="10">
    <source>
        <dbReference type="PROSITE" id="PS50900"/>
    </source>
</evidence>
<sequence>MKKWGILRGRETCERACGKWRSVAVCEQPKDHGDCQNAIPRWHYDTSSSQCKMFMWTGCGGNGNMFSAKADCENLCRAETSWYNTTDFCTLERSSGPCTDAISMWYFDSTDMECKPFTYGGCRGNQNRFVSKAQCQQSCRTGDDNQQQHTETICRLPVETGPCRLAMKKYFYDAVTQTCQMFHYGGCEGNANNFDSEYDCYNRCSAVKAEEGVERIGQLTAATTPVIYLVDKRPLTIGDTFRLRCNSYGVVPITWYKNGGLLQFGSRITEENDDTLEIVGALTSDAGVYTCIAGQESQMSGGVEVVIMRGSAVWTTVRPLLTPAPNFSLGTPPTLPPTTTTTSTTARPSTPSTTRSVLISNTAQPPRHAKSCVDVGNANTCNLVVKNGLCGKKRYGTFCCRTCTKSAPKA</sequence>
<dbReference type="GO" id="GO:0004867">
    <property type="term" value="F:serine-type endopeptidase inhibitor activity"/>
    <property type="evidence" value="ECO:0007669"/>
    <property type="project" value="UniProtKB-KW"/>
</dbReference>
<evidence type="ECO:0000259" key="8">
    <source>
        <dbReference type="PROSITE" id="PS50279"/>
    </source>
</evidence>
<evidence type="ECO:0000256" key="1">
    <source>
        <dbReference type="ARBA" id="ARBA00004613"/>
    </source>
</evidence>
<dbReference type="AlphaFoldDB" id="A0A8R1DF77"/>
<reference evidence="11" key="2">
    <citation type="submission" date="2022-06" db="UniProtKB">
        <authorList>
            <consortium name="EnsemblMetazoa"/>
        </authorList>
    </citation>
    <scope>IDENTIFICATION</scope>
    <source>
        <strain evidence="11">DF5081</strain>
    </source>
</reference>
<evidence type="ECO:0000256" key="6">
    <source>
        <dbReference type="ARBA" id="ARBA00023157"/>
    </source>
</evidence>
<comment type="subcellular location">
    <subcellularLocation>
        <location evidence="1">Secreted</location>
    </subcellularLocation>
</comment>
<evidence type="ECO:0000256" key="3">
    <source>
        <dbReference type="ARBA" id="ARBA00022690"/>
    </source>
</evidence>
<dbReference type="Proteomes" id="UP000005237">
    <property type="component" value="Unassembled WGS sequence"/>
</dbReference>
<evidence type="ECO:0000259" key="9">
    <source>
        <dbReference type="PROSITE" id="PS50835"/>
    </source>
</evidence>
<dbReference type="InterPro" id="IPR013783">
    <property type="entry name" value="Ig-like_fold"/>
</dbReference>